<gene>
    <name evidence="1" type="ORF">LTR37_017334</name>
</gene>
<sequence length="327" mass="36465">MSLPGIQSLRCDICSQPFTGDGKCRCPCNNRKRGSPGLAQLKAEFPVRPEVTHPTAPNGGSFLSQNDIGSFKRLRVSTNVDEGHASSVSSSPSSTFRESDWTPLSSRESSVSSSRRPKSSRSFGPGRRNSRPHRNDSAAETACPECHSYNCSNKEHRRHGKNDKERGSRENLGSQMQFLEEIVDNYSNGRILGAKTQSASNARTSGLNYPKTDILKIAPALLVGFLQEGIELAIENDQEEEFFDKVSELASRGVGKRDPRIGTLLQSEDDRCRPTKDLHRCKTHNQENWAKCRSSRATAKFNRNRAVLIARRRRQCYSAGDKRINRP</sequence>
<proteinExistence type="predicted"/>
<organism evidence="1 2">
    <name type="scientific">Vermiconidia calcicola</name>
    <dbReference type="NCBI Taxonomy" id="1690605"/>
    <lineage>
        <taxon>Eukaryota</taxon>
        <taxon>Fungi</taxon>
        <taxon>Dikarya</taxon>
        <taxon>Ascomycota</taxon>
        <taxon>Pezizomycotina</taxon>
        <taxon>Dothideomycetes</taxon>
        <taxon>Dothideomycetidae</taxon>
        <taxon>Mycosphaerellales</taxon>
        <taxon>Extremaceae</taxon>
        <taxon>Vermiconidia</taxon>
    </lineage>
</organism>
<evidence type="ECO:0000313" key="2">
    <source>
        <dbReference type="Proteomes" id="UP001281147"/>
    </source>
</evidence>
<accession>A0ACC3MLI5</accession>
<dbReference type="Proteomes" id="UP001281147">
    <property type="component" value="Unassembled WGS sequence"/>
</dbReference>
<reference evidence="1" key="1">
    <citation type="submission" date="2023-07" db="EMBL/GenBank/DDBJ databases">
        <title>Black Yeasts Isolated from many extreme environments.</title>
        <authorList>
            <person name="Coleine C."/>
            <person name="Stajich J.E."/>
            <person name="Selbmann L."/>
        </authorList>
    </citation>
    <scope>NUCLEOTIDE SEQUENCE</scope>
    <source>
        <strain evidence="1">CCFEE 5714</strain>
    </source>
</reference>
<dbReference type="EMBL" id="JAUTXU010000222">
    <property type="protein sequence ID" value="KAK3697685.1"/>
    <property type="molecule type" value="Genomic_DNA"/>
</dbReference>
<comment type="caution">
    <text evidence="1">The sequence shown here is derived from an EMBL/GenBank/DDBJ whole genome shotgun (WGS) entry which is preliminary data.</text>
</comment>
<evidence type="ECO:0000313" key="1">
    <source>
        <dbReference type="EMBL" id="KAK3697685.1"/>
    </source>
</evidence>
<protein>
    <submittedName>
        <fullName evidence="1">Uncharacterized protein</fullName>
    </submittedName>
</protein>
<keyword evidence="2" id="KW-1185">Reference proteome</keyword>
<name>A0ACC3MLI5_9PEZI</name>